<feature type="coiled-coil region" evidence="4">
    <location>
        <begin position="1016"/>
        <end position="1080"/>
    </location>
</feature>
<dbReference type="OrthoDB" id="3177877at2"/>
<feature type="coiled-coil region" evidence="4">
    <location>
        <begin position="435"/>
        <end position="505"/>
    </location>
</feature>
<evidence type="ECO:0000313" key="8">
    <source>
        <dbReference type="Proteomes" id="UP000287352"/>
    </source>
</evidence>
<dbReference type="GO" id="GO:0006302">
    <property type="term" value="P:double-strand break repair"/>
    <property type="evidence" value="ECO:0007669"/>
    <property type="project" value="InterPro"/>
</dbReference>
<dbReference type="InterPro" id="IPR027417">
    <property type="entry name" value="P-loop_NTPase"/>
</dbReference>
<comment type="similarity">
    <text evidence="1">Belongs to the SMC family. SbcC subfamily.</text>
</comment>
<dbReference type="GO" id="GO:0016887">
    <property type="term" value="F:ATP hydrolysis activity"/>
    <property type="evidence" value="ECO:0007669"/>
    <property type="project" value="InterPro"/>
</dbReference>
<dbReference type="PANTHER" id="PTHR32114">
    <property type="entry name" value="ABC TRANSPORTER ABCH.3"/>
    <property type="match status" value="1"/>
</dbReference>
<evidence type="ECO:0000256" key="1">
    <source>
        <dbReference type="ARBA" id="ARBA00006930"/>
    </source>
</evidence>
<dbReference type="PANTHER" id="PTHR32114:SF2">
    <property type="entry name" value="ABC TRANSPORTER ABCH.3"/>
    <property type="match status" value="1"/>
</dbReference>
<keyword evidence="5" id="KW-0472">Membrane</keyword>
<comment type="caution">
    <text evidence="7">The sequence shown here is derived from an EMBL/GenBank/DDBJ whole genome shotgun (WGS) entry which is preliminary data.</text>
</comment>
<evidence type="ECO:0000256" key="4">
    <source>
        <dbReference type="SAM" id="Coils"/>
    </source>
</evidence>
<feature type="transmembrane region" description="Helical" evidence="5">
    <location>
        <begin position="523"/>
        <end position="542"/>
    </location>
</feature>
<accession>A0A401ZUY2</accession>
<reference evidence="8" key="1">
    <citation type="submission" date="2018-12" db="EMBL/GenBank/DDBJ databases">
        <title>Tengunoibacter tsumagoiensis gen. nov., sp. nov., Dictyobacter kobayashii sp. nov., D. alpinus sp. nov., and D. joshuensis sp. nov. and description of Dictyobacteraceae fam. nov. within the order Ktedonobacterales isolated from Tengu-no-mugimeshi.</title>
        <authorList>
            <person name="Wang C.M."/>
            <person name="Zheng Y."/>
            <person name="Sakai Y."/>
            <person name="Toyoda A."/>
            <person name="Minakuchi Y."/>
            <person name="Abe K."/>
            <person name="Yokota A."/>
            <person name="Yabe S."/>
        </authorList>
    </citation>
    <scope>NUCLEOTIDE SEQUENCE [LARGE SCALE GENOMIC DNA]</scope>
    <source>
        <strain evidence="8">Uno3</strain>
    </source>
</reference>
<feature type="coiled-coil region" evidence="4">
    <location>
        <begin position="804"/>
        <end position="850"/>
    </location>
</feature>
<proteinExistence type="inferred from homology"/>
<keyword evidence="5" id="KW-0812">Transmembrane</keyword>
<protein>
    <recommendedName>
        <fullName evidence="3">Nuclease SbcCD subunit C</fullName>
    </recommendedName>
</protein>
<evidence type="ECO:0000259" key="6">
    <source>
        <dbReference type="Pfam" id="PF13476"/>
    </source>
</evidence>
<feature type="coiled-coil region" evidence="4">
    <location>
        <begin position="342"/>
        <end position="379"/>
    </location>
</feature>
<dbReference type="RefSeq" id="WP_126578298.1">
    <property type="nucleotide sequence ID" value="NZ_BIFR01000001.1"/>
</dbReference>
<keyword evidence="5" id="KW-1133">Transmembrane helix</keyword>
<organism evidence="7 8">
    <name type="scientific">Tengunoibacter tsumagoiensis</name>
    <dbReference type="NCBI Taxonomy" id="2014871"/>
    <lineage>
        <taxon>Bacteria</taxon>
        <taxon>Bacillati</taxon>
        <taxon>Chloroflexota</taxon>
        <taxon>Ktedonobacteria</taxon>
        <taxon>Ktedonobacterales</taxon>
        <taxon>Dictyobacteraceae</taxon>
        <taxon>Tengunoibacter</taxon>
    </lineage>
</organism>
<dbReference type="Gene3D" id="3.40.50.300">
    <property type="entry name" value="P-loop containing nucleotide triphosphate hydrolases"/>
    <property type="match status" value="2"/>
</dbReference>
<keyword evidence="8" id="KW-1185">Reference proteome</keyword>
<evidence type="ECO:0000256" key="5">
    <source>
        <dbReference type="SAM" id="Phobius"/>
    </source>
</evidence>
<dbReference type="Proteomes" id="UP000287352">
    <property type="component" value="Unassembled WGS sequence"/>
</dbReference>
<sequence length="1283" mass="145693">MIILKHLTIERFRLLRAMNLHFPQRGSILIQGPNEAGKSALIESLYFALYGEPLLNSRGKRPLDDLILYGASTANVTLTLSVGATELVIARTLERGRGQSIVLQIHRLGLPDEEPMTDLSAANERIIAELGYMDGDALRNTCFIEQKGLNRLETISGARREQTARHLLGLDKLLQLAERFQVSEDDELQLHRAQEYLQLAEIQQRIPQLQTQLETIETALDAVQVSDYLDVIQQQETEIAELEQALEQIYQRRQDLKSKQSRVAQLKRADATLAEIIASYDEIAEARREIPELERQLSDLERREREELPGLEKRVSELVELTRSFETLQRMSNDLLSAVDGIKEQEQDVRQYQELQQDMRLLEEQISQARLRLNKTQQSWQELDEKRRTGRPYLEDRLQRLQTLAERLQVLGQLEKSYSQRLTKREAAAENREQSQKVLHHLFDAEQELEEAEREAKQIQRQADTLEKRWKQLNLRKLFEEWQRQKALAQSLAQAEEQVRTAHQQQSRFNSAFMESKAKTRNYTFAMAGCVAGAIFLLILAFSTLGTLPILAVLFFIALLALLILAGYLYSVSYRKAIAEGEAANKLLQEATSRLGMSVAARANAARMAGNNEALYKVENEIRSSGENVPATLEEAQKFIEQARDQSDAGDLQKKLQERRQAAQFARDQVAAALEKVTGFRQERASLEELSRKEQWDNLEERLQEEQGAAERLQQEITLLAGQENLPLPSISARIQASPVQSRDPYSSGVFPPLTVEDVSGVPELETLVASTIKATEHELVSLDGKLDVVTDLVSQIKSQQDFLDTLLVRQNGLEERNERYKANNPEELLQQAREQQVALRSALQSLQDSLRLRVRTLGVAFGQAAIGNAEIAARKQLEEVQIVLGNRLLLQERHAHYGEVLRVRQESLSEYYKQLAKFSNTLGSWVVPLNPFAEALVALRTRCQTELEEAHEEQIGKDLESLQMQEEASHLKIELCRQEIITLHEEIDTLLAQYNRPRAKSYTRKNLSSLWPLLNQHSSEDRERLEQECSQVEKELSEHKKQEVERSGRLGTASQEIDLEDARARVEQLERSYQTKKRGNLMVKAVDERLLRKLQPRTERYMQQILPALTAGRYHDVHLSTDDEENTISGGPFQIQVWDPTAGEYMPTSALSGGAADQLSLALRLAFAVAALPRELSAAPGFILLDEPLSSFDRGRAQALVNVVTGELLSQHFEQIILVSHSSAFDPAMFPYHLYMDNGLMIESNLPVVPGMLADPLLDDFDDEEEEVGATQIVRAIVTRPS</sequence>
<feature type="coiled-coil region" evidence="4">
    <location>
        <begin position="696"/>
        <end position="723"/>
    </location>
</feature>
<feature type="transmembrane region" description="Helical" evidence="5">
    <location>
        <begin position="548"/>
        <end position="570"/>
    </location>
</feature>
<name>A0A401ZUY2_9CHLR</name>
<dbReference type="InterPro" id="IPR038729">
    <property type="entry name" value="Rad50/SbcC_AAA"/>
</dbReference>
<comment type="subunit">
    <text evidence="2">Heterodimer of SbcC and SbcD.</text>
</comment>
<feature type="domain" description="Rad50/SbcC-type AAA" evidence="6">
    <location>
        <begin position="7"/>
        <end position="255"/>
    </location>
</feature>
<evidence type="ECO:0000313" key="7">
    <source>
        <dbReference type="EMBL" id="GCE10719.1"/>
    </source>
</evidence>
<dbReference type="Pfam" id="PF13476">
    <property type="entry name" value="AAA_23"/>
    <property type="match status" value="1"/>
</dbReference>
<feature type="coiled-coil region" evidence="4">
    <location>
        <begin position="199"/>
        <end position="303"/>
    </location>
</feature>
<dbReference type="EMBL" id="BIFR01000001">
    <property type="protein sequence ID" value="GCE10719.1"/>
    <property type="molecule type" value="Genomic_DNA"/>
</dbReference>
<gene>
    <name evidence="7" type="ORF">KTT_05780</name>
</gene>
<keyword evidence="4" id="KW-0175">Coiled coil</keyword>
<dbReference type="SUPFAM" id="SSF52540">
    <property type="entry name" value="P-loop containing nucleoside triphosphate hydrolases"/>
    <property type="match status" value="1"/>
</dbReference>
<evidence type="ECO:0000256" key="3">
    <source>
        <dbReference type="ARBA" id="ARBA00013368"/>
    </source>
</evidence>
<evidence type="ECO:0000256" key="2">
    <source>
        <dbReference type="ARBA" id="ARBA00011322"/>
    </source>
</evidence>